<organism evidence="1 2">
    <name type="scientific">Rathayibacter iranicus NCPPB 2253 = VKM Ac-1602</name>
    <dbReference type="NCBI Taxonomy" id="1328868"/>
    <lineage>
        <taxon>Bacteria</taxon>
        <taxon>Bacillati</taxon>
        <taxon>Actinomycetota</taxon>
        <taxon>Actinomycetes</taxon>
        <taxon>Micrococcales</taxon>
        <taxon>Microbacteriaceae</taxon>
        <taxon>Rathayibacter</taxon>
    </lineage>
</organism>
<accession>A0ABX5LHB3</accession>
<name>A0ABX5LHB3_9MICO</name>
<protein>
    <submittedName>
        <fullName evidence="1">Uncharacterized protein</fullName>
    </submittedName>
</protein>
<sequence length="36" mass="3702">MIAAPLPSLESPKVVALGAKCDNFWTLAGGTTVDVE</sequence>
<gene>
    <name evidence="1" type="ORF">B0H03_10124</name>
</gene>
<dbReference type="Proteomes" id="UP000245674">
    <property type="component" value="Unassembled WGS sequence"/>
</dbReference>
<keyword evidence="2" id="KW-1185">Reference proteome</keyword>
<proteinExistence type="predicted"/>
<reference evidence="1 2" key="1">
    <citation type="submission" date="2018-03" db="EMBL/GenBank/DDBJ databases">
        <title>Genomic Encyclopedia of Type Strains, Phase III (KMG-III): the genomes of soil and plant-associated and newly described type strains.</title>
        <authorList>
            <person name="Whitman W."/>
        </authorList>
    </citation>
    <scope>NUCLEOTIDE SEQUENCE [LARGE SCALE GENOMIC DNA]</scope>
    <source>
        <strain evidence="1 2">VKM Ac-1602</strain>
    </source>
</reference>
<evidence type="ECO:0000313" key="1">
    <source>
        <dbReference type="EMBL" id="PWJ66577.1"/>
    </source>
</evidence>
<dbReference type="EMBL" id="QGDV01000001">
    <property type="protein sequence ID" value="PWJ66577.1"/>
    <property type="molecule type" value="Genomic_DNA"/>
</dbReference>
<comment type="caution">
    <text evidence="1">The sequence shown here is derived from an EMBL/GenBank/DDBJ whole genome shotgun (WGS) entry which is preliminary data.</text>
</comment>
<evidence type="ECO:0000313" key="2">
    <source>
        <dbReference type="Proteomes" id="UP000245674"/>
    </source>
</evidence>